<dbReference type="PROSITE" id="PS51353">
    <property type="entry name" value="ARSC"/>
    <property type="match status" value="1"/>
</dbReference>
<gene>
    <name evidence="3" type="ORF">ACFQ1T_12280</name>
</gene>
<dbReference type="InterPro" id="IPR006660">
    <property type="entry name" value="Arsenate_reductase-like"/>
</dbReference>
<evidence type="ECO:0000256" key="2">
    <source>
        <dbReference type="PROSITE-ProRule" id="PRU01282"/>
    </source>
</evidence>
<evidence type="ECO:0000313" key="4">
    <source>
        <dbReference type="Proteomes" id="UP001597106"/>
    </source>
</evidence>
<proteinExistence type="inferred from homology"/>
<keyword evidence="4" id="KW-1185">Reference proteome</keyword>
<dbReference type="InterPro" id="IPR036249">
    <property type="entry name" value="Thioredoxin-like_sf"/>
</dbReference>
<accession>A0ABW3GPK0</accession>
<reference evidence="4" key="1">
    <citation type="journal article" date="2019" name="Int. J. Syst. Evol. Microbiol.">
        <title>The Global Catalogue of Microorganisms (GCM) 10K type strain sequencing project: providing services to taxonomists for standard genome sequencing and annotation.</title>
        <authorList>
            <consortium name="The Broad Institute Genomics Platform"/>
            <consortium name="The Broad Institute Genome Sequencing Center for Infectious Disease"/>
            <person name="Wu L."/>
            <person name="Ma J."/>
        </authorList>
    </citation>
    <scope>NUCLEOTIDE SEQUENCE [LARGE SCALE GENOMIC DNA]</scope>
    <source>
        <strain evidence="4">CCUG 59685</strain>
    </source>
</reference>
<dbReference type="NCBIfam" id="TIGR01616">
    <property type="entry name" value="nitro_assoc"/>
    <property type="match status" value="1"/>
</dbReference>
<protein>
    <submittedName>
        <fullName evidence="3">ArsC/Spx/MgsR family protein</fullName>
    </submittedName>
</protein>
<comment type="caution">
    <text evidence="3">The sequence shown here is derived from an EMBL/GenBank/DDBJ whole genome shotgun (WGS) entry which is preliminary data.</text>
</comment>
<comment type="similarity">
    <text evidence="1 2">Belongs to the ArsC family.</text>
</comment>
<dbReference type="Pfam" id="PF03960">
    <property type="entry name" value="ArsC"/>
    <property type="match status" value="1"/>
</dbReference>
<dbReference type="CDD" id="cd03033">
    <property type="entry name" value="ArsC_15kD"/>
    <property type="match status" value="1"/>
</dbReference>
<dbReference type="InterPro" id="IPR006503">
    <property type="entry name" value="Nase-assoc"/>
</dbReference>
<sequence length="133" mass="14590">MSTILFYEKPGCSNNSRQKAQLAAAGHTVIAKNLLTEPWASERLLQFFGSLPVHAWFNPAAPKIRDGEIDPATLDADTALAMLRAEPLLIRRPLIEVDGQRMTGFDASTLSVWLGQPILVNTASQSCLRHHPS</sequence>
<dbReference type="Gene3D" id="3.40.30.10">
    <property type="entry name" value="Glutaredoxin"/>
    <property type="match status" value="1"/>
</dbReference>
<dbReference type="SUPFAM" id="SSF52833">
    <property type="entry name" value="Thioredoxin-like"/>
    <property type="match status" value="1"/>
</dbReference>
<dbReference type="RefSeq" id="WP_379077172.1">
    <property type="nucleotide sequence ID" value="NZ_JBHTJW010000003.1"/>
</dbReference>
<name>A0ABW3GPK0_9PROT</name>
<dbReference type="EMBL" id="JBHTJW010000003">
    <property type="protein sequence ID" value="MFD0930554.1"/>
    <property type="molecule type" value="Genomic_DNA"/>
</dbReference>
<dbReference type="Proteomes" id="UP001597106">
    <property type="component" value="Unassembled WGS sequence"/>
</dbReference>
<organism evidence="3 4">
    <name type="scientific">Methylophilus glucosoxydans</name>
    <dbReference type="NCBI Taxonomy" id="752553"/>
    <lineage>
        <taxon>Bacteria</taxon>
        <taxon>Pseudomonadati</taxon>
        <taxon>Pseudomonadota</taxon>
        <taxon>Betaproteobacteria</taxon>
        <taxon>Nitrosomonadales</taxon>
        <taxon>Methylophilaceae</taxon>
        <taxon>Methylophilus</taxon>
    </lineage>
</organism>
<evidence type="ECO:0000313" key="3">
    <source>
        <dbReference type="EMBL" id="MFD0930554.1"/>
    </source>
</evidence>
<evidence type="ECO:0000256" key="1">
    <source>
        <dbReference type="ARBA" id="ARBA00007198"/>
    </source>
</evidence>